<dbReference type="EMBL" id="JAADYS010002322">
    <property type="protein sequence ID" value="KAF4458891.1"/>
    <property type="molecule type" value="Genomic_DNA"/>
</dbReference>
<reference evidence="2 3" key="1">
    <citation type="submission" date="2020-01" db="EMBL/GenBank/DDBJ databases">
        <title>Identification and distribution of gene clusters putatively required for synthesis of sphingolipid metabolism inhibitors in phylogenetically diverse species of the filamentous fungus Fusarium.</title>
        <authorList>
            <person name="Kim H.-S."/>
            <person name="Busman M."/>
            <person name="Brown D.W."/>
            <person name="Divon H."/>
            <person name="Uhlig S."/>
            <person name="Proctor R.H."/>
        </authorList>
    </citation>
    <scope>NUCLEOTIDE SEQUENCE [LARGE SCALE GENOMIC DNA]</scope>
    <source>
        <strain evidence="2 3">NRRL 20459</strain>
    </source>
</reference>
<name>A0A8H4KYY7_9HYPO</name>
<gene>
    <name evidence="2" type="ORF">FALBO_14367</name>
</gene>
<evidence type="ECO:0000313" key="2">
    <source>
        <dbReference type="EMBL" id="KAF4458891.1"/>
    </source>
</evidence>
<proteinExistence type="predicted"/>
<dbReference type="Proteomes" id="UP000554235">
    <property type="component" value="Unassembled WGS sequence"/>
</dbReference>
<protein>
    <submittedName>
        <fullName evidence="2">Uncharacterized protein</fullName>
    </submittedName>
</protein>
<comment type="caution">
    <text evidence="2">The sequence shown here is derived from an EMBL/GenBank/DDBJ whole genome shotgun (WGS) entry which is preliminary data.</text>
</comment>
<feature type="signal peptide" evidence="1">
    <location>
        <begin position="1"/>
        <end position="15"/>
    </location>
</feature>
<dbReference type="AlphaFoldDB" id="A0A8H4KYY7"/>
<keyword evidence="3" id="KW-1185">Reference proteome</keyword>
<accession>A0A8H4KYY7</accession>
<sequence length="78" mass="8624">MKAAYFFSLLTLALAAPKNDELTLNDFSDMVDVSDPVIQSAWESAVSFTETSGLESRAACKNRRCHLQHGLCRGMSLR</sequence>
<organism evidence="2 3">
    <name type="scientific">Fusarium albosuccineum</name>
    <dbReference type="NCBI Taxonomy" id="1237068"/>
    <lineage>
        <taxon>Eukaryota</taxon>
        <taxon>Fungi</taxon>
        <taxon>Dikarya</taxon>
        <taxon>Ascomycota</taxon>
        <taxon>Pezizomycotina</taxon>
        <taxon>Sordariomycetes</taxon>
        <taxon>Hypocreomycetidae</taxon>
        <taxon>Hypocreales</taxon>
        <taxon>Nectriaceae</taxon>
        <taxon>Fusarium</taxon>
        <taxon>Fusarium decemcellulare species complex</taxon>
    </lineage>
</organism>
<keyword evidence="1" id="KW-0732">Signal</keyword>
<evidence type="ECO:0000313" key="3">
    <source>
        <dbReference type="Proteomes" id="UP000554235"/>
    </source>
</evidence>
<feature type="chain" id="PRO_5034455945" evidence="1">
    <location>
        <begin position="16"/>
        <end position="78"/>
    </location>
</feature>
<evidence type="ECO:0000256" key="1">
    <source>
        <dbReference type="SAM" id="SignalP"/>
    </source>
</evidence>